<sequence>THLRSGERGFRNYRVTNLREERKIRKGLPDTWPHTELLMDT</sequence>
<gene>
    <name evidence="1" type="ORF">METZ01_LOCUS365695</name>
</gene>
<accession>A0A382SV80</accession>
<organism evidence="1">
    <name type="scientific">marine metagenome</name>
    <dbReference type="NCBI Taxonomy" id="408172"/>
    <lineage>
        <taxon>unclassified sequences</taxon>
        <taxon>metagenomes</taxon>
        <taxon>ecological metagenomes</taxon>
    </lineage>
</organism>
<reference evidence="1" key="1">
    <citation type="submission" date="2018-05" db="EMBL/GenBank/DDBJ databases">
        <authorList>
            <person name="Lanie J.A."/>
            <person name="Ng W.-L."/>
            <person name="Kazmierczak K.M."/>
            <person name="Andrzejewski T.M."/>
            <person name="Davidsen T.M."/>
            <person name="Wayne K.J."/>
            <person name="Tettelin H."/>
            <person name="Glass J.I."/>
            <person name="Rusch D."/>
            <person name="Podicherti R."/>
            <person name="Tsui H.-C.T."/>
            <person name="Winkler M.E."/>
        </authorList>
    </citation>
    <scope>NUCLEOTIDE SEQUENCE</scope>
</reference>
<name>A0A382SV80_9ZZZZ</name>
<feature type="non-terminal residue" evidence="1">
    <location>
        <position position="1"/>
    </location>
</feature>
<feature type="non-terminal residue" evidence="1">
    <location>
        <position position="41"/>
    </location>
</feature>
<dbReference type="EMBL" id="UINC01131253">
    <property type="protein sequence ID" value="SVD12841.1"/>
    <property type="molecule type" value="Genomic_DNA"/>
</dbReference>
<proteinExistence type="predicted"/>
<dbReference type="AlphaFoldDB" id="A0A382SV80"/>
<evidence type="ECO:0000313" key="1">
    <source>
        <dbReference type="EMBL" id="SVD12841.1"/>
    </source>
</evidence>
<protein>
    <submittedName>
        <fullName evidence="1">Uncharacterized protein</fullName>
    </submittedName>
</protein>